<evidence type="ECO:0000313" key="2">
    <source>
        <dbReference type="EMBL" id="JAB98337.1"/>
    </source>
</evidence>
<accession>W8BHV8</accession>
<protein>
    <submittedName>
        <fullName evidence="2">Cyclic nucleotide-binding domain-containing protein 2</fullName>
    </submittedName>
</protein>
<dbReference type="SMART" id="SM00100">
    <property type="entry name" value="cNMP"/>
    <property type="match status" value="1"/>
</dbReference>
<dbReference type="AlphaFoldDB" id="W8BHV8"/>
<sequence>MLRTENNVIGKAKEKFNPVKRFKQLARSALINQQWLSELAEQQRTKVAVHRPKVTGILTNNEKNLLRKFSGFRTDSERLSLVNLMANLIVFSQIPPKLRARLAPYAYFIIIDPKRKIIEEGRQPATVYFVLNGDIAVTKKEWSSVKNKYIDKLEYICGPGEWLGEIEILENLKRRHTYTSKSEVELLALDRADFERILMPYVKEIWEEKKTAMRYLGYFSFFSNEQVISACQLATLQQFEPYETIYHENKGLQTFVCFVISGTCMILQCLRIKVSKNQNRKQFALTDVVKRNDVFRKVSTAEIRSFMRTKPQFDLTQFSLKKNESESDYDIQQQKKNVMDVKAFKEMCAGLEPDDKGSVISSKFSFFSPTHSFSSFPIEEDECNEHNFTEDQEEDGILSEESFGESEEVVVKSSSYKNSVIGLKLNSEEDNMIYSKESIENHFIDVGRINKGGVIGLGEDMEHRIIVAETKVQCLLLPRYWLFEHNQNPANMWHRQRIQLEINIPSREKLFKFYMDLRKWDTFKNEITSSFKNSGTKLQDIPIMAHIISSGQ</sequence>
<reference evidence="2" key="2">
    <citation type="journal article" date="2014" name="BMC Genomics">
        <title>A genomic perspective to assessing quality of mass-reared SIT flies used in Mediterranean fruit fly (Ceratitis capitata) eradication in California.</title>
        <authorList>
            <person name="Calla B."/>
            <person name="Hall B."/>
            <person name="Hou S."/>
            <person name="Geib S.M."/>
        </authorList>
    </citation>
    <scope>NUCLEOTIDE SEQUENCE</scope>
</reference>
<proteinExistence type="evidence at transcript level"/>
<dbReference type="PROSITE" id="PS50042">
    <property type="entry name" value="CNMP_BINDING_3"/>
    <property type="match status" value="1"/>
</dbReference>
<dbReference type="Pfam" id="PF00027">
    <property type="entry name" value="cNMP_binding"/>
    <property type="match status" value="1"/>
</dbReference>
<dbReference type="OrthoDB" id="8044016at2759"/>
<dbReference type="SUPFAM" id="SSF51206">
    <property type="entry name" value="cAMP-binding domain-like"/>
    <property type="match status" value="2"/>
</dbReference>
<dbReference type="InterPro" id="IPR014710">
    <property type="entry name" value="RmlC-like_jellyroll"/>
</dbReference>
<name>W8BHV8_CERCA</name>
<reference evidence="2" key="1">
    <citation type="submission" date="2013-07" db="EMBL/GenBank/DDBJ databases">
        <authorList>
            <person name="Geib S."/>
        </authorList>
    </citation>
    <scope>NUCLEOTIDE SEQUENCE</scope>
</reference>
<gene>
    <name evidence="2" type="primary">CT152</name>
</gene>
<dbReference type="InterPro" id="IPR000595">
    <property type="entry name" value="cNMP-bd_dom"/>
</dbReference>
<feature type="domain" description="Cyclic nucleotide-binding" evidence="1">
    <location>
        <begin position="90"/>
        <end position="200"/>
    </location>
</feature>
<organism evidence="2">
    <name type="scientific">Ceratitis capitata</name>
    <name type="common">Mediterranean fruit fly</name>
    <name type="synonym">Tephritis capitata</name>
    <dbReference type="NCBI Taxonomy" id="7213"/>
    <lineage>
        <taxon>Eukaryota</taxon>
        <taxon>Metazoa</taxon>
        <taxon>Ecdysozoa</taxon>
        <taxon>Arthropoda</taxon>
        <taxon>Hexapoda</taxon>
        <taxon>Insecta</taxon>
        <taxon>Pterygota</taxon>
        <taxon>Neoptera</taxon>
        <taxon>Endopterygota</taxon>
        <taxon>Diptera</taxon>
        <taxon>Brachycera</taxon>
        <taxon>Muscomorpha</taxon>
        <taxon>Tephritoidea</taxon>
        <taxon>Tephritidae</taxon>
        <taxon>Ceratitis</taxon>
        <taxon>Ceratitis</taxon>
    </lineage>
</organism>
<dbReference type="CDD" id="cd00038">
    <property type="entry name" value="CAP_ED"/>
    <property type="match status" value="1"/>
</dbReference>
<dbReference type="PANTHER" id="PTHR23011:SF41">
    <property type="entry name" value="CYCLIC NUCLEOTIDE-BINDING DOMAIN-CONTAINING PROTEIN"/>
    <property type="match status" value="1"/>
</dbReference>
<dbReference type="PANTHER" id="PTHR23011">
    <property type="entry name" value="CYCLIC NUCLEOTIDE-BINDING DOMAIN CONTAINING PROTEIN"/>
    <property type="match status" value="1"/>
</dbReference>
<dbReference type="Gene3D" id="2.60.120.10">
    <property type="entry name" value="Jelly Rolls"/>
    <property type="match status" value="1"/>
</dbReference>
<evidence type="ECO:0000259" key="1">
    <source>
        <dbReference type="PROSITE" id="PS50042"/>
    </source>
</evidence>
<dbReference type="InterPro" id="IPR018490">
    <property type="entry name" value="cNMP-bd_dom_sf"/>
</dbReference>
<dbReference type="EMBL" id="GAMC01008218">
    <property type="protein sequence ID" value="JAB98337.1"/>
    <property type="molecule type" value="mRNA"/>
</dbReference>